<organism evidence="1 2">
    <name type="scientific">Caerostris darwini</name>
    <dbReference type="NCBI Taxonomy" id="1538125"/>
    <lineage>
        <taxon>Eukaryota</taxon>
        <taxon>Metazoa</taxon>
        <taxon>Ecdysozoa</taxon>
        <taxon>Arthropoda</taxon>
        <taxon>Chelicerata</taxon>
        <taxon>Arachnida</taxon>
        <taxon>Araneae</taxon>
        <taxon>Araneomorphae</taxon>
        <taxon>Entelegynae</taxon>
        <taxon>Araneoidea</taxon>
        <taxon>Araneidae</taxon>
        <taxon>Caerostris</taxon>
    </lineage>
</organism>
<reference evidence="1 2" key="1">
    <citation type="submission" date="2021-06" db="EMBL/GenBank/DDBJ databases">
        <title>Caerostris darwini draft genome.</title>
        <authorList>
            <person name="Kono N."/>
            <person name="Arakawa K."/>
        </authorList>
    </citation>
    <scope>NUCLEOTIDE SEQUENCE [LARGE SCALE GENOMIC DNA]</scope>
</reference>
<comment type="caution">
    <text evidence="1">The sequence shown here is derived from an EMBL/GenBank/DDBJ whole genome shotgun (WGS) entry which is preliminary data.</text>
</comment>
<proteinExistence type="predicted"/>
<evidence type="ECO:0000313" key="1">
    <source>
        <dbReference type="EMBL" id="GIX82662.1"/>
    </source>
</evidence>
<gene>
    <name evidence="1" type="ORF">CDAR_295711</name>
</gene>
<dbReference type="Proteomes" id="UP001054837">
    <property type="component" value="Unassembled WGS sequence"/>
</dbReference>
<sequence length="119" mass="13499">MELLHKHTVLDSIYVAKQKNIFARHCLASRIQETCESVAEVLQTLKQLSKGCNFKAVTTDQYKKKYIKDYSPEVHMGDLLGRRLKPFTSNVSAAEIGDTKEMSCNVSTFPVQSYPQQTL</sequence>
<protein>
    <submittedName>
        <fullName evidence="1">Uncharacterized protein</fullName>
    </submittedName>
</protein>
<keyword evidence="2" id="KW-1185">Reference proteome</keyword>
<dbReference type="EMBL" id="BPLQ01001534">
    <property type="protein sequence ID" value="GIX82662.1"/>
    <property type="molecule type" value="Genomic_DNA"/>
</dbReference>
<name>A0AAV4NH73_9ARAC</name>
<evidence type="ECO:0000313" key="2">
    <source>
        <dbReference type="Proteomes" id="UP001054837"/>
    </source>
</evidence>
<accession>A0AAV4NH73</accession>
<dbReference type="AlphaFoldDB" id="A0AAV4NH73"/>